<protein>
    <submittedName>
        <fullName evidence="4">Methyl-accepting chemotaxis protein</fullName>
    </submittedName>
</protein>
<reference evidence="5" key="1">
    <citation type="submission" date="2018-09" db="EMBL/GenBank/DDBJ databases">
        <authorList>
            <person name="Zhu H."/>
        </authorList>
    </citation>
    <scope>NUCLEOTIDE SEQUENCE [LARGE SCALE GENOMIC DNA]</scope>
    <source>
        <strain evidence="5">K2R23-3</strain>
    </source>
</reference>
<dbReference type="SUPFAM" id="SSF58104">
    <property type="entry name" value="Methyl-accepting chemotaxis protein (MCP) signaling domain"/>
    <property type="match status" value="1"/>
</dbReference>
<evidence type="ECO:0000256" key="2">
    <source>
        <dbReference type="PROSITE-ProRule" id="PRU00284"/>
    </source>
</evidence>
<dbReference type="SMART" id="SM00283">
    <property type="entry name" value="MA"/>
    <property type="match status" value="1"/>
</dbReference>
<dbReference type="OrthoDB" id="9807021at2"/>
<dbReference type="Pfam" id="PF00015">
    <property type="entry name" value="MCPsignal"/>
    <property type="match status" value="1"/>
</dbReference>
<evidence type="ECO:0000259" key="3">
    <source>
        <dbReference type="PROSITE" id="PS50111"/>
    </source>
</evidence>
<evidence type="ECO:0000313" key="4">
    <source>
        <dbReference type="EMBL" id="AYC30788.1"/>
    </source>
</evidence>
<dbReference type="GO" id="GO:0007165">
    <property type="term" value="P:signal transduction"/>
    <property type="evidence" value="ECO:0007669"/>
    <property type="project" value="UniProtKB-KW"/>
</dbReference>
<dbReference type="Gene3D" id="1.10.287.950">
    <property type="entry name" value="Methyl-accepting chemotaxis protein"/>
    <property type="match status" value="1"/>
</dbReference>
<dbReference type="GO" id="GO:0016020">
    <property type="term" value="C:membrane"/>
    <property type="evidence" value="ECO:0007669"/>
    <property type="project" value="InterPro"/>
</dbReference>
<sequence>MKETNQLEETKLAAFLEVIPFIHQMLPDIGIGLTNTEEWIAYFPGRKIDIKASKGMKINPQEPLAECISENKKIEALVPEEFFGIPFTGLATPITQGDKVIGAIAIQLQKQTEQELRRISVQIVDFIEKANGRVADIAKGAEGLSDITTNLLEQSTNASIEMKQTDEVISFIKNIANQTNLLGLNAAIEAARAGDMGRGFGIVADEIRKLSKETVSSTEKIQTTLENIKRSMTEISASVEKVVHVGREQAVSTEEISVFIDQMEEMSKQLNKYASEL</sequence>
<evidence type="ECO:0000256" key="1">
    <source>
        <dbReference type="ARBA" id="ARBA00023224"/>
    </source>
</evidence>
<dbReference type="EMBL" id="CP032418">
    <property type="protein sequence ID" value="AYC30788.1"/>
    <property type="molecule type" value="Genomic_DNA"/>
</dbReference>
<evidence type="ECO:0000313" key="5">
    <source>
        <dbReference type="Proteomes" id="UP000265725"/>
    </source>
</evidence>
<gene>
    <name evidence="4" type="ORF">D3873_06165</name>
</gene>
<dbReference type="InterPro" id="IPR004089">
    <property type="entry name" value="MCPsignal_dom"/>
</dbReference>
<proteinExistence type="predicted"/>
<dbReference type="PANTHER" id="PTHR32089:SF112">
    <property type="entry name" value="LYSOZYME-LIKE PROTEIN-RELATED"/>
    <property type="match status" value="1"/>
</dbReference>
<name>A0A385YYQ1_9BACL</name>
<keyword evidence="5" id="KW-1185">Reference proteome</keyword>
<keyword evidence="1 2" id="KW-0807">Transducer</keyword>
<accession>A0A385YYQ1</accession>
<feature type="domain" description="Methyl-accepting transducer" evidence="3">
    <location>
        <begin position="163"/>
        <end position="277"/>
    </location>
</feature>
<dbReference type="PROSITE" id="PS50111">
    <property type="entry name" value="CHEMOTAXIS_TRANSDUC_2"/>
    <property type="match status" value="1"/>
</dbReference>
<dbReference type="KEGG" id="paek:D3873_06165"/>
<organism evidence="4 5">
    <name type="scientific">Paenisporosarcina cavernae</name>
    <dbReference type="NCBI Taxonomy" id="2320858"/>
    <lineage>
        <taxon>Bacteria</taxon>
        <taxon>Bacillati</taxon>
        <taxon>Bacillota</taxon>
        <taxon>Bacilli</taxon>
        <taxon>Bacillales</taxon>
        <taxon>Caryophanaceae</taxon>
        <taxon>Paenisporosarcina</taxon>
    </lineage>
</organism>
<dbReference type="Proteomes" id="UP000265725">
    <property type="component" value="Chromosome"/>
</dbReference>
<dbReference type="PANTHER" id="PTHR32089">
    <property type="entry name" value="METHYL-ACCEPTING CHEMOTAXIS PROTEIN MCPB"/>
    <property type="match status" value="1"/>
</dbReference>
<dbReference type="AlphaFoldDB" id="A0A385YYQ1"/>